<name>A0A7W8M8K0_9BURK</name>
<organism evidence="1 2">
    <name type="scientific">Quisquiliibacterium transsilvanicum</name>
    <dbReference type="NCBI Taxonomy" id="1549638"/>
    <lineage>
        <taxon>Bacteria</taxon>
        <taxon>Pseudomonadati</taxon>
        <taxon>Pseudomonadota</taxon>
        <taxon>Betaproteobacteria</taxon>
        <taxon>Burkholderiales</taxon>
        <taxon>Burkholderiaceae</taxon>
        <taxon>Quisquiliibacterium</taxon>
    </lineage>
</organism>
<comment type="caution">
    <text evidence="1">The sequence shown here is derived from an EMBL/GenBank/DDBJ whole genome shotgun (WGS) entry which is preliminary data.</text>
</comment>
<dbReference type="RefSeq" id="WP_183965693.1">
    <property type="nucleotide sequence ID" value="NZ_BAABEW010000001.1"/>
</dbReference>
<evidence type="ECO:0000313" key="1">
    <source>
        <dbReference type="EMBL" id="MBB5271375.1"/>
    </source>
</evidence>
<sequence length="169" mass="18760">MTADLTGYLRAVRLYTERARAIYAAAIEEPYTPPASDEEAITRAGEAMIEFARSLVEMHEPWPNPADFGIGTEPITLAGCEPDIILSAKPLGQEATMDSQRFTAEDLRRAHWQMQDDILRYLSDRVHKFQADTGLVVQGVEVEFATMARVGEPAQNIVARVDVRVGLGR</sequence>
<keyword evidence="2" id="KW-1185">Reference proteome</keyword>
<dbReference type="AlphaFoldDB" id="A0A7W8M8K0"/>
<dbReference type="Proteomes" id="UP000532440">
    <property type="component" value="Unassembled WGS sequence"/>
</dbReference>
<gene>
    <name evidence="1" type="ORF">HNQ70_001385</name>
</gene>
<reference evidence="1 2" key="1">
    <citation type="submission" date="2020-08" db="EMBL/GenBank/DDBJ databases">
        <title>Genomic Encyclopedia of Type Strains, Phase IV (KMG-IV): sequencing the most valuable type-strain genomes for metagenomic binning, comparative biology and taxonomic classification.</title>
        <authorList>
            <person name="Goeker M."/>
        </authorList>
    </citation>
    <scope>NUCLEOTIDE SEQUENCE [LARGE SCALE GENOMIC DNA]</scope>
    <source>
        <strain evidence="1 2">DSM 29781</strain>
    </source>
</reference>
<dbReference type="EMBL" id="JACHGB010000003">
    <property type="protein sequence ID" value="MBB5271375.1"/>
    <property type="molecule type" value="Genomic_DNA"/>
</dbReference>
<proteinExistence type="predicted"/>
<accession>A0A7W8M8K0</accession>
<evidence type="ECO:0000313" key="2">
    <source>
        <dbReference type="Proteomes" id="UP000532440"/>
    </source>
</evidence>
<protein>
    <submittedName>
        <fullName evidence="1">Uncharacterized protein</fullName>
    </submittedName>
</protein>